<sequence>MSHTYEAFVDIKEYTGAPTAAPKIYTERYEVDALSVQGADEAAITKATGIHPKAAEFDVRITRLLK</sequence>
<reference evidence="1" key="3">
    <citation type="submission" date="2020-02" db="EMBL/GenBank/DDBJ databases">
        <authorList>
            <person name="Sarangi A.N."/>
            <person name="Ghosh S."/>
            <person name="Mukherjee M."/>
            <person name="Tripathy S."/>
        </authorList>
    </citation>
    <scope>NUCLEOTIDE SEQUENCE</scope>
    <source>
        <strain evidence="1">BDU141951</strain>
    </source>
</reference>
<name>A0A0C1VEC7_9CYAN</name>
<evidence type="ECO:0000313" key="1">
    <source>
        <dbReference type="EMBL" id="NEV65988.1"/>
    </source>
</evidence>
<dbReference type="AlphaFoldDB" id="A0A0C1VEC7"/>
<reference evidence="1" key="2">
    <citation type="journal article" date="2015" name="Genome Announc.">
        <title>Draft Genome Sequence of Filamentous Marine Cyanobacterium Lyngbya confervoides Strain BDU141951.</title>
        <authorList>
            <person name="Chandrababunaidu M.M."/>
            <person name="Sen D."/>
            <person name="Tripathy S."/>
        </authorList>
    </citation>
    <scope>NUCLEOTIDE SEQUENCE</scope>
    <source>
        <strain evidence="1">BDU141951</strain>
    </source>
</reference>
<gene>
    <name evidence="1" type="ORF">QQ91_002540</name>
</gene>
<protein>
    <submittedName>
        <fullName evidence="1">Uncharacterized protein</fullName>
    </submittedName>
</protein>
<comment type="caution">
    <text evidence="1">The sequence shown here is derived from an EMBL/GenBank/DDBJ whole genome shotgun (WGS) entry which is preliminary data.</text>
</comment>
<accession>A0A0C1VEC7</accession>
<organism evidence="1">
    <name type="scientific">Lyngbya confervoides BDU141951</name>
    <dbReference type="NCBI Taxonomy" id="1574623"/>
    <lineage>
        <taxon>Bacteria</taxon>
        <taxon>Bacillati</taxon>
        <taxon>Cyanobacteriota</taxon>
        <taxon>Cyanophyceae</taxon>
        <taxon>Oscillatoriophycideae</taxon>
        <taxon>Oscillatoriales</taxon>
        <taxon>Microcoleaceae</taxon>
        <taxon>Lyngbya</taxon>
    </lineage>
</organism>
<proteinExistence type="predicted"/>
<dbReference type="EMBL" id="JTHE02000002">
    <property type="protein sequence ID" value="NEV65988.1"/>
    <property type="molecule type" value="Genomic_DNA"/>
</dbReference>
<reference evidence="1" key="1">
    <citation type="submission" date="2014-11" db="EMBL/GenBank/DDBJ databases">
        <authorList>
            <person name="Malar M.C."/>
            <person name="Sen D."/>
            <person name="Tripathy S."/>
        </authorList>
    </citation>
    <scope>NUCLEOTIDE SEQUENCE</scope>
    <source>
        <strain evidence="1">BDU141951</strain>
    </source>
</reference>